<reference evidence="1 2" key="1">
    <citation type="journal article" date="2010" name="Stand. Genomic Sci.">
        <title>Complete genome sequence of Intrasporangium calvum type strain (7 KIP).</title>
        <authorList>
            <person name="Del Rio T.G."/>
            <person name="Chertkov O."/>
            <person name="Yasawong M."/>
            <person name="Lucas S."/>
            <person name="Deshpande S."/>
            <person name="Cheng J.F."/>
            <person name="Detter C."/>
            <person name="Tapia R."/>
            <person name="Han C."/>
            <person name="Goodwin L."/>
            <person name="Pitluck S."/>
            <person name="Liolios K."/>
            <person name="Ivanova N."/>
            <person name="Mavromatis K."/>
            <person name="Pati A."/>
            <person name="Chen A."/>
            <person name="Palaniappan K."/>
            <person name="Land M."/>
            <person name="Hauser L."/>
            <person name="Chang Y.J."/>
            <person name="Jeffries C.D."/>
            <person name="Rohde M."/>
            <person name="Pukall R."/>
            <person name="Sikorski J."/>
            <person name="Goker M."/>
            <person name="Woyke T."/>
            <person name="Bristow J."/>
            <person name="Eisen J.A."/>
            <person name="Markowitz V."/>
            <person name="Hugenholtz P."/>
            <person name="Kyrpides N.C."/>
            <person name="Klenk H.P."/>
            <person name="Lapidus A."/>
        </authorList>
    </citation>
    <scope>NUCLEOTIDE SEQUENCE [LARGE SCALE GENOMIC DNA]</scope>
    <source>
        <strain evidence="2">ATCC 23552 / DSM 43043 / JCM 3097 / NBRC 12989 / 7 KIP</strain>
    </source>
</reference>
<dbReference type="HOGENOM" id="CLU_1341749_0_0_11"/>
<proteinExistence type="predicted"/>
<sequence length="204" mass="21811">MVDDVHVVVAFEGRQGPEDVYLLDLHLDRPGRARDESAYLAALSPVVALVDSREGCVVRIGREHHLGNRRRSAVDLSVSLPTPMLRADETDPGERTEQQEAIEAAVAAAFRTFIADNPAPWPGELGRDAAVSTARRRVAEVLAEPGAPTLSVAAEEHVEGQWSIRLASPASGGFEVNVGFVDGHPGTTHLRRLGTGEVVDSVGD</sequence>
<dbReference type="STRING" id="710696.Intca_2457"/>
<dbReference type="AlphaFoldDB" id="E6S6H5"/>
<dbReference type="Proteomes" id="UP000008914">
    <property type="component" value="Chromosome"/>
</dbReference>
<dbReference type="EMBL" id="CP002343">
    <property type="protein sequence ID" value="ADU48964.1"/>
    <property type="molecule type" value="Genomic_DNA"/>
</dbReference>
<gene>
    <name evidence="1" type="ordered locus">Intca_2457</name>
</gene>
<dbReference type="KEGG" id="ica:Intca_2457"/>
<accession>E6S6H5</accession>
<evidence type="ECO:0000313" key="2">
    <source>
        <dbReference type="Proteomes" id="UP000008914"/>
    </source>
</evidence>
<keyword evidence="2" id="KW-1185">Reference proteome</keyword>
<name>E6S6H5_INTC7</name>
<organism evidence="1 2">
    <name type="scientific">Intrasporangium calvum (strain ATCC 23552 / DSM 43043 / JCM 3097 / NBRC 12989 / NCIMB 10167 / NRRL B-3866 / 7 KIP)</name>
    <dbReference type="NCBI Taxonomy" id="710696"/>
    <lineage>
        <taxon>Bacteria</taxon>
        <taxon>Bacillati</taxon>
        <taxon>Actinomycetota</taxon>
        <taxon>Actinomycetes</taxon>
        <taxon>Micrococcales</taxon>
        <taxon>Intrasporangiaceae</taxon>
        <taxon>Intrasporangium</taxon>
    </lineage>
</organism>
<dbReference type="eggNOG" id="ENOG502ZFW1">
    <property type="taxonomic scope" value="Bacteria"/>
</dbReference>
<evidence type="ECO:0000313" key="1">
    <source>
        <dbReference type="EMBL" id="ADU48964.1"/>
    </source>
</evidence>
<protein>
    <submittedName>
        <fullName evidence="1">Uncharacterized protein</fullName>
    </submittedName>
</protein>